<feature type="compositionally biased region" description="Basic residues" evidence="1">
    <location>
        <begin position="72"/>
        <end position="85"/>
    </location>
</feature>
<evidence type="ECO:0000313" key="2">
    <source>
        <dbReference type="EMBL" id="MPL95113.1"/>
    </source>
</evidence>
<feature type="compositionally biased region" description="Polar residues" evidence="1">
    <location>
        <begin position="153"/>
        <end position="177"/>
    </location>
</feature>
<feature type="region of interest" description="Disordered" evidence="1">
    <location>
        <begin position="111"/>
        <end position="177"/>
    </location>
</feature>
<protein>
    <submittedName>
        <fullName evidence="2">Uncharacterized protein</fullName>
    </submittedName>
</protein>
<feature type="region of interest" description="Disordered" evidence="1">
    <location>
        <begin position="1"/>
        <end position="97"/>
    </location>
</feature>
<gene>
    <name evidence="2" type="ORF">SDC9_41277</name>
</gene>
<dbReference type="EMBL" id="VSSQ01000455">
    <property type="protein sequence ID" value="MPL95113.1"/>
    <property type="molecule type" value="Genomic_DNA"/>
</dbReference>
<organism evidence="2">
    <name type="scientific">bioreactor metagenome</name>
    <dbReference type="NCBI Taxonomy" id="1076179"/>
    <lineage>
        <taxon>unclassified sequences</taxon>
        <taxon>metagenomes</taxon>
        <taxon>ecological metagenomes</taxon>
    </lineage>
</organism>
<accession>A0A644VXR5</accession>
<name>A0A644VXR5_9ZZZZ</name>
<reference evidence="2" key="1">
    <citation type="submission" date="2019-08" db="EMBL/GenBank/DDBJ databases">
        <authorList>
            <person name="Kucharzyk K."/>
            <person name="Murdoch R.W."/>
            <person name="Higgins S."/>
            <person name="Loffler F."/>
        </authorList>
    </citation>
    <scope>NUCLEOTIDE SEQUENCE</scope>
</reference>
<proteinExistence type="predicted"/>
<sequence>MQRLKTTSPIRRSGRARLFPTHHQEPLPAGPAARGASPHPARRMPREAAPVRRPRRFLPRRTGHVRGELRRLPRRMSCRRGRRTFPSRGNRQVPRNAISWERLRQKALHRFFPTQFRRPAPHRAKAPPPRGRGKNMPCPREEEDSFPARHTRTSSLPIPCTSSAPPLNSTPPSRNGR</sequence>
<dbReference type="AlphaFoldDB" id="A0A644VXR5"/>
<comment type="caution">
    <text evidence="2">The sequence shown here is derived from an EMBL/GenBank/DDBJ whole genome shotgun (WGS) entry which is preliminary data.</text>
</comment>
<feature type="compositionally biased region" description="Polar residues" evidence="1">
    <location>
        <begin position="1"/>
        <end position="10"/>
    </location>
</feature>
<evidence type="ECO:0000256" key="1">
    <source>
        <dbReference type="SAM" id="MobiDB-lite"/>
    </source>
</evidence>
<feature type="compositionally biased region" description="Basic residues" evidence="1">
    <location>
        <begin position="52"/>
        <end position="64"/>
    </location>
</feature>